<evidence type="ECO:0000313" key="1">
    <source>
        <dbReference type="EMBL" id="EAR59632.1"/>
    </source>
</evidence>
<gene>
    <name evidence="1" type="ORF">MED92_00185</name>
</gene>
<protein>
    <submittedName>
        <fullName evidence="1">Uncharacterized protein</fullName>
    </submittedName>
</protein>
<organism evidence="1 2">
    <name type="scientific">Neptuniibacter caesariensis</name>
    <dbReference type="NCBI Taxonomy" id="207954"/>
    <lineage>
        <taxon>Bacteria</taxon>
        <taxon>Pseudomonadati</taxon>
        <taxon>Pseudomonadota</taxon>
        <taxon>Gammaproteobacteria</taxon>
        <taxon>Oceanospirillales</taxon>
        <taxon>Oceanospirillaceae</taxon>
        <taxon>Neptuniibacter</taxon>
    </lineage>
</organism>
<evidence type="ECO:0000313" key="2">
    <source>
        <dbReference type="Proteomes" id="UP000002171"/>
    </source>
</evidence>
<dbReference type="Proteomes" id="UP000002171">
    <property type="component" value="Unassembled WGS sequence"/>
</dbReference>
<keyword evidence="2" id="KW-1185">Reference proteome</keyword>
<name>A0A7U8GQY5_NEPCE</name>
<accession>A0A7U8GQY5</accession>
<dbReference type="RefSeq" id="WP_007023076.1">
    <property type="nucleotide sequence ID" value="NZ_CH724129.1"/>
</dbReference>
<dbReference type="AlphaFoldDB" id="A0A7U8GQY5"/>
<sequence>MLTYEECLELSDLTADEVDAIAEHEHMDPMIAMALGHYLITHDGDQKIKKIIMDDIERAQRSRNYAHAEMLQKVLSHFIATHPEHRQGRAAA</sequence>
<proteinExistence type="predicted"/>
<dbReference type="OrthoDB" id="5625447at2"/>
<reference evidence="1 2" key="1">
    <citation type="submission" date="2006-02" db="EMBL/GenBank/DDBJ databases">
        <authorList>
            <person name="Pinhassi J."/>
            <person name="Pedros-Alio C."/>
            <person name="Ferriera S."/>
            <person name="Johnson J."/>
            <person name="Kravitz S."/>
            <person name="Halpern A."/>
            <person name="Remington K."/>
            <person name="Beeson K."/>
            <person name="Tran B."/>
            <person name="Rogers Y.-H."/>
            <person name="Friedman R."/>
            <person name="Venter J.C."/>
        </authorList>
    </citation>
    <scope>NUCLEOTIDE SEQUENCE [LARGE SCALE GENOMIC DNA]</scope>
    <source>
        <strain evidence="1 2">MED92</strain>
    </source>
</reference>
<comment type="caution">
    <text evidence="1">The sequence shown here is derived from an EMBL/GenBank/DDBJ whole genome shotgun (WGS) entry which is preliminary data.</text>
</comment>
<dbReference type="EMBL" id="AAOW01000040">
    <property type="protein sequence ID" value="EAR59632.1"/>
    <property type="molecule type" value="Genomic_DNA"/>
</dbReference>